<dbReference type="CDD" id="cd02646">
    <property type="entry name" value="R3H_G-patch"/>
    <property type="match status" value="1"/>
</dbReference>
<dbReference type="EMBL" id="CM007385">
    <property type="protein sequence ID" value="ONK70401.1"/>
    <property type="molecule type" value="Genomic_DNA"/>
</dbReference>
<evidence type="ECO:0000256" key="1">
    <source>
        <dbReference type="SAM" id="MobiDB-lite"/>
    </source>
</evidence>
<gene>
    <name evidence="3" type="ORF">A4U43_C05F33330</name>
</gene>
<feature type="domain" description="G-patch" evidence="2">
    <location>
        <begin position="536"/>
        <end position="582"/>
    </location>
</feature>
<feature type="compositionally biased region" description="Acidic residues" evidence="1">
    <location>
        <begin position="101"/>
        <end position="120"/>
    </location>
</feature>
<dbReference type="PANTHER" id="PTHR47423">
    <property type="entry name" value="G-PATCH DOMAIN CONTAINING PROTEIN"/>
    <property type="match status" value="1"/>
</dbReference>
<dbReference type="SMART" id="SM00443">
    <property type="entry name" value="G_patch"/>
    <property type="match status" value="2"/>
</dbReference>
<evidence type="ECO:0000313" key="4">
    <source>
        <dbReference type="Proteomes" id="UP000243459"/>
    </source>
</evidence>
<feature type="compositionally biased region" description="Basic and acidic residues" evidence="1">
    <location>
        <begin position="307"/>
        <end position="318"/>
    </location>
</feature>
<dbReference type="InterPro" id="IPR001374">
    <property type="entry name" value="R3H_dom"/>
</dbReference>
<dbReference type="OMA" id="TFEMHTK"/>
<dbReference type="Pfam" id="PF01585">
    <property type="entry name" value="G-patch"/>
    <property type="match status" value="2"/>
</dbReference>
<dbReference type="AlphaFoldDB" id="A0A5P1F117"/>
<feature type="compositionally biased region" description="Basic residues" evidence="1">
    <location>
        <begin position="1"/>
        <end position="10"/>
    </location>
</feature>
<dbReference type="Gramene" id="ONK70401">
    <property type="protein sequence ID" value="ONK70401"/>
    <property type="gene ID" value="A4U43_C05F33330"/>
</dbReference>
<reference evidence="4" key="1">
    <citation type="journal article" date="2017" name="Nat. Commun.">
        <title>The asparagus genome sheds light on the origin and evolution of a young Y chromosome.</title>
        <authorList>
            <person name="Harkess A."/>
            <person name="Zhou J."/>
            <person name="Xu C."/>
            <person name="Bowers J.E."/>
            <person name="Van der Hulst R."/>
            <person name="Ayyampalayam S."/>
            <person name="Mercati F."/>
            <person name="Riccardi P."/>
            <person name="McKain M.R."/>
            <person name="Kakrana A."/>
            <person name="Tang H."/>
            <person name="Ray J."/>
            <person name="Groenendijk J."/>
            <person name="Arikit S."/>
            <person name="Mathioni S.M."/>
            <person name="Nakano M."/>
            <person name="Shan H."/>
            <person name="Telgmann-Rauber A."/>
            <person name="Kanno A."/>
            <person name="Yue Z."/>
            <person name="Chen H."/>
            <person name="Li W."/>
            <person name="Chen Y."/>
            <person name="Xu X."/>
            <person name="Zhang Y."/>
            <person name="Luo S."/>
            <person name="Chen H."/>
            <person name="Gao J."/>
            <person name="Mao Z."/>
            <person name="Pires J.C."/>
            <person name="Luo M."/>
            <person name="Kudrna D."/>
            <person name="Wing R.A."/>
            <person name="Meyers B.C."/>
            <person name="Yi K."/>
            <person name="Kong H."/>
            <person name="Lavrijsen P."/>
            <person name="Sunseri F."/>
            <person name="Falavigna A."/>
            <person name="Ye Y."/>
            <person name="Leebens-Mack J.H."/>
            <person name="Chen G."/>
        </authorList>
    </citation>
    <scope>NUCLEOTIDE SEQUENCE [LARGE SCALE GENOMIC DNA]</scope>
    <source>
        <strain evidence="4">cv. DH0086</strain>
    </source>
</reference>
<feature type="region of interest" description="Disordered" evidence="1">
    <location>
        <begin position="1"/>
        <end position="22"/>
    </location>
</feature>
<feature type="region of interest" description="Disordered" evidence="1">
    <location>
        <begin position="72"/>
        <end position="196"/>
    </location>
</feature>
<dbReference type="InterPro" id="IPR034082">
    <property type="entry name" value="R3H_G-patch"/>
</dbReference>
<feature type="region of interest" description="Disordered" evidence="1">
    <location>
        <begin position="290"/>
        <end position="329"/>
    </location>
</feature>
<accession>A0A5P1F117</accession>
<dbReference type="Pfam" id="PF01424">
    <property type="entry name" value="R3H"/>
    <property type="match status" value="1"/>
</dbReference>
<feature type="region of interest" description="Disordered" evidence="1">
    <location>
        <begin position="216"/>
        <end position="235"/>
    </location>
</feature>
<organism evidence="3 4">
    <name type="scientific">Asparagus officinalis</name>
    <name type="common">Garden asparagus</name>
    <dbReference type="NCBI Taxonomy" id="4686"/>
    <lineage>
        <taxon>Eukaryota</taxon>
        <taxon>Viridiplantae</taxon>
        <taxon>Streptophyta</taxon>
        <taxon>Embryophyta</taxon>
        <taxon>Tracheophyta</taxon>
        <taxon>Spermatophyta</taxon>
        <taxon>Magnoliopsida</taxon>
        <taxon>Liliopsida</taxon>
        <taxon>Asparagales</taxon>
        <taxon>Asparagaceae</taxon>
        <taxon>Asparagoideae</taxon>
        <taxon>Asparagus</taxon>
    </lineage>
</organism>
<dbReference type="Proteomes" id="UP000243459">
    <property type="component" value="Chromosome 5"/>
</dbReference>
<feature type="compositionally biased region" description="Basic residues" evidence="1">
    <location>
        <begin position="447"/>
        <end position="456"/>
    </location>
</feature>
<protein>
    <recommendedName>
        <fullName evidence="2">G-patch domain-containing protein</fullName>
    </recommendedName>
</protein>
<dbReference type="PANTHER" id="PTHR47423:SF2">
    <property type="entry name" value="PROTEIN SQS1"/>
    <property type="match status" value="1"/>
</dbReference>
<dbReference type="GO" id="GO:0003676">
    <property type="term" value="F:nucleic acid binding"/>
    <property type="evidence" value="ECO:0007669"/>
    <property type="project" value="InterPro"/>
</dbReference>
<dbReference type="PROSITE" id="PS50174">
    <property type="entry name" value="G_PATCH"/>
    <property type="match status" value="2"/>
</dbReference>
<feature type="region of interest" description="Disordered" evidence="1">
    <location>
        <begin position="430"/>
        <end position="487"/>
    </location>
</feature>
<feature type="region of interest" description="Disordered" evidence="1">
    <location>
        <begin position="595"/>
        <end position="614"/>
    </location>
</feature>
<proteinExistence type="predicted"/>
<feature type="compositionally biased region" description="Acidic residues" evidence="1">
    <location>
        <begin position="157"/>
        <end position="192"/>
    </location>
</feature>
<evidence type="ECO:0000313" key="3">
    <source>
        <dbReference type="EMBL" id="ONK70401.1"/>
    </source>
</evidence>
<dbReference type="InterPro" id="IPR000467">
    <property type="entry name" value="G_patch_dom"/>
</dbReference>
<feature type="compositionally biased region" description="Polar residues" evidence="1">
    <location>
        <begin position="432"/>
        <end position="446"/>
    </location>
</feature>
<evidence type="ECO:0000259" key="2">
    <source>
        <dbReference type="PROSITE" id="PS50174"/>
    </source>
</evidence>
<sequence>MRGGRQRRPSKLSVGRRSESVDLSAKNQFAGLRLPSTGPVNAMAPHAVAPHPTTPAVRIHLSTSSVVAFMDPTPSSDPATPVPMYNYDPAVGGRGLGFHDEDGDLEEEEEEEVEEEEDRYESEGKGEGFLSIGGVRVYTEDCSSPDEESGDSMGSDSSEEEEEEGESADESSSSDDHDDDSEIDDETVEDYLEGIGGSSEILKSGWLAKKKDLEEQFLESESSSGDDDGGGDKLGAIEMMNVSQEYGVLKKKKKKINFRKGKGQISSPMVDFGLSAAMDDLMFVKDPRNFSGRRKKKKAVPQLSRSWPREGHRSKEHYSASGGKKKQRKELIAVKRRQRMINRGVDLEQINLKLRHMVINKVDMFSFHPMHSRDCSQVKRLASIYRLQSGCQGSGKKRFVTVTRTVQTCLPSASDKLRLDKLLGEGMDEDFTINNESKRTPQTQPKSRSKTGKKLSLHQSAPPKLSKTGDSSGKNKRSEKKGSAAYSERPVSFISSGVMEADSAIKAAVLDPNKSIVTEKASDTSFSKVGAFEMHTTGFGSKMMAKMGYVEGGGLGKDGRGIASPIEAIQRPKSLGLGIQFDEVNKDADVYPKKNKMDANGYRKKRTSSKSGAESIGAFEKHTKGFGSKMMERMGFIPGTGLGRDAQGIVSPLTAVRRPKARGLGSKP</sequence>
<feature type="domain" description="G-patch" evidence="2">
    <location>
        <begin position="623"/>
        <end position="668"/>
    </location>
</feature>
<name>A0A5P1F117_ASPOF</name>
<keyword evidence="4" id="KW-1185">Reference proteome</keyword>